<sequence>SILTSNSTVCIYLFTLFLGYLEQ</sequence>
<evidence type="ECO:0000313" key="1">
    <source>
        <dbReference type="EMBL" id="CAF1472585.1"/>
    </source>
</evidence>
<dbReference type="EMBL" id="CAJNOO010007691">
    <property type="protein sequence ID" value="CAF1472585.1"/>
    <property type="molecule type" value="Genomic_DNA"/>
</dbReference>
<dbReference type="Proteomes" id="UP000663882">
    <property type="component" value="Unassembled WGS sequence"/>
</dbReference>
<gene>
    <name evidence="1" type="ORF">RFH988_LOCUS37611</name>
</gene>
<evidence type="ECO:0000313" key="2">
    <source>
        <dbReference type="Proteomes" id="UP000663882"/>
    </source>
</evidence>
<name>A0A815R8V2_9BILA</name>
<comment type="caution">
    <text evidence="1">The sequence shown here is derived from an EMBL/GenBank/DDBJ whole genome shotgun (WGS) entry which is preliminary data.</text>
</comment>
<feature type="non-terminal residue" evidence="1">
    <location>
        <position position="1"/>
    </location>
</feature>
<proteinExistence type="predicted"/>
<accession>A0A815R8V2</accession>
<organism evidence="1 2">
    <name type="scientific">Rotaria sordida</name>
    <dbReference type="NCBI Taxonomy" id="392033"/>
    <lineage>
        <taxon>Eukaryota</taxon>
        <taxon>Metazoa</taxon>
        <taxon>Spiralia</taxon>
        <taxon>Gnathifera</taxon>
        <taxon>Rotifera</taxon>
        <taxon>Eurotatoria</taxon>
        <taxon>Bdelloidea</taxon>
        <taxon>Philodinida</taxon>
        <taxon>Philodinidae</taxon>
        <taxon>Rotaria</taxon>
    </lineage>
</organism>
<reference evidence="1" key="1">
    <citation type="submission" date="2021-02" db="EMBL/GenBank/DDBJ databases">
        <authorList>
            <person name="Nowell W R."/>
        </authorList>
    </citation>
    <scope>NUCLEOTIDE SEQUENCE</scope>
</reference>
<dbReference type="AlphaFoldDB" id="A0A815R8V2"/>
<protein>
    <submittedName>
        <fullName evidence="1">Uncharacterized protein</fullName>
    </submittedName>
</protein>